<reference evidence="1 2" key="1">
    <citation type="submission" date="2005-09" db="EMBL/GenBank/DDBJ databases">
        <authorList>
            <person name="Mural R.J."/>
            <person name="Li P.W."/>
            <person name="Adams M.D."/>
            <person name="Amanatides P.G."/>
            <person name="Baden-Tillson H."/>
            <person name="Barnstead M."/>
            <person name="Chin S.H."/>
            <person name="Dew I."/>
            <person name="Evans C.A."/>
            <person name="Ferriera S."/>
            <person name="Flanigan M."/>
            <person name="Fosler C."/>
            <person name="Glodek A."/>
            <person name="Gu Z."/>
            <person name="Holt R.A."/>
            <person name="Jennings D."/>
            <person name="Kraft C.L."/>
            <person name="Lu F."/>
            <person name="Nguyen T."/>
            <person name="Nusskern D.R."/>
            <person name="Pfannkoch C.M."/>
            <person name="Sitter C."/>
            <person name="Sutton G.G."/>
            <person name="Venter J.C."/>
            <person name="Wang Z."/>
            <person name="Woodage T."/>
            <person name="Zheng X.H."/>
            <person name="Zhong F."/>
        </authorList>
    </citation>
    <scope>NUCLEOTIDE SEQUENCE [LARGE SCALE GENOMIC DNA]</scope>
    <source>
        <strain>BN</strain>
        <strain evidence="2">Sprague-Dawley</strain>
    </source>
</reference>
<gene>
    <name evidence="1 3" type="primary">Yy1</name>
    <name evidence="1" type="ORF">rCG_27714</name>
</gene>
<proteinExistence type="predicted"/>
<dbReference type="EMBL" id="CH474034">
    <property type="protein sequence ID" value="EDL97557.1"/>
    <property type="molecule type" value="Genomic_DNA"/>
</dbReference>
<dbReference type="AGR" id="RGD:3982"/>
<dbReference type="RGD" id="3982">
    <property type="gene designation" value="Yy1"/>
</dbReference>
<accession>A6KBH4</accession>
<protein>
    <submittedName>
        <fullName evidence="1">YY1 transcription factor, isoform CRA_a</fullName>
    </submittedName>
</protein>
<evidence type="ECO:0000313" key="1">
    <source>
        <dbReference type="EMBL" id="EDL97557.1"/>
    </source>
</evidence>
<organism evidence="1 2">
    <name type="scientific">Rattus norvegicus</name>
    <name type="common">Rat</name>
    <dbReference type="NCBI Taxonomy" id="10116"/>
    <lineage>
        <taxon>Eukaryota</taxon>
        <taxon>Metazoa</taxon>
        <taxon>Chordata</taxon>
        <taxon>Craniata</taxon>
        <taxon>Vertebrata</taxon>
        <taxon>Euteleostomi</taxon>
        <taxon>Mammalia</taxon>
        <taxon>Eutheria</taxon>
        <taxon>Euarchontoglires</taxon>
        <taxon>Glires</taxon>
        <taxon>Rodentia</taxon>
        <taxon>Myomorpha</taxon>
        <taxon>Muroidea</taxon>
        <taxon>Muridae</taxon>
        <taxon>Murinae</taxon>
        <taxon>Rattus</taxon>
    </lineage>
</organism>
<evidence type="ECO:0000313" key="3">
    <source>
        <dbReference type="RGD" id="3982"/>
    </source>
</evidence>
<name>A6KBH4_RAT</name>
<sequence>MFLGSFSLCLHIDESLLSVSEVCGAPGIWCWPGLAPISPFHSAGLTCGNPQITDSSVCISVAQEVLPTPHHRWGLDYLCLSSVLQNWHDLVSLRWVLFVFILLSSSLQQEQGLWGESREMRRVVSRCHP</sequence>
<dbReference type="Proteomes" id="UP000234681">
    <property type="component" value="Chromosome 6"/>
</dbReference>
<evidence type="ECO:0000313" key="2">
    <source>
        <dbReference type="Proteomes" id="UP000234681"/>
    </source>
</evidence>
<dbReference type="AlphaFoldDB" id="A6KBH4"/>